<dbReference type="InterPro" id="IPR010663">
    <property type="entry name" value="Znf_FPG/IleRS"/>
</dbReference>
<evidence type="ECO:0000256" key="3">
    <source>
        <dbReference type="ARBA" id="ARBA00013165"/>
    </source>
</evidence>
<dbReference type="InterPro" id="IPR009080">
    <property type="entry name" value="tRNAsynth_Ia_anticodon-bd"/>
</dbReference>
<evidence type="ECO:0000256" key="8">
    <source>
        <dbReference type="ARBA" id="ARBA00023146"/>
    </source>
</evidence>
<dbReference type="InterPro" id="IPR023585">
    <property type="entry name" value="Ile-tRNA-ligase_type1"/>
</dbReference>
<dbReference type="GO" id="GO:0048608">
    <property type="term" value="P:reproductive structure development"/>
    <property type="evidence" value="ECO:0007669"/>
    <property type="project" value="UniProtKB-ARBA"/>
</dbReference>
<dbReference type="GO" id="GO:0006428">
    <property type="term" value="P:isoleucyl-tRNA aminoacylation"/>
    <property type="evidence" value="ECO:0007669"/>
    <property type="project" value="InterPro"/>
</dbReference>
<dbReference type="InterPro" id="IPR002300">
    <property type="entry name" value="aa-tRNA-synth_Ia"/>
</dbReference>
<dbReference type="InterPro" id="IPR033708">
    <property type="entry name" value="Anticodon_Ile_BEm"/>
</dbReference>
<evidence type="ECO:0000259" key="13">
    <source>
        <dbReference type="Pfam" id="PF00133"/>
    </source>
</evidence>
<evidence type="ECO:0000313" key="17">
    <source>
        <dbReference type="Proteomes" id="UP001465755"/>
    </source>
</evidence>
<dbReference type="GO" id="GO:0032543">
    <property type="term" value="P:mitochondrial translation"/>
    <property type="evidence" value="ECO:0007669"/>
    <property type="project" value="TreeGrafter"/>
</dbReference>
<reference evidence="16 17" key="1">
    <citation type="journal article" date="2024" name="Nat. Commun.">
        <title>Phylogenomics reveals the evolutionary origins of lichenization in chlorophyte algae.</title>
        <authorList>
            <person name="Puginier C."/>
            <person name="Libourel C."/>
            <person name="Otte J."/>
            <person name="Skaloud P."/>
            <person name="Haon M."/>
            <person name="Grisel S."/>
            <person name="Petersen M."/>
            <person name="Berrin J.G."/>
            <person name="Delaux P.M."/>
            <person name="Dal Grande F."/>
            <person name="Keller J."/>
        </authorList>
    </citation>
    <scope>NUCLEOTIDE SEQUENCE [LARGE SCALE GENOMIC DNA]</scope>
    <source>
        <strain evidence="16 17">SAG 2036</strain>
    </source>
</reference>
<name>A0AAW1Q0H7_9CHLO</name>
<gene>
    <name evidence="16" type="ORF">WJX73_006457</name>
</gene>
<dbReference type="PANTHER" id="PTHR42765">
    <property type="entry name" value="SOLEUCYL-TRNA SYNTHETASE"/>
    <property type="match status" value="1"/>
</dbReference>
<feature type="domain" description="Methionyl/Valyl/Leucyl/Isoleucyl-tRNA synthetase anticodon-binding" evidence="15">
    <location>
        <begin position="793"/>
        <end position="949"/>
    </location>
</feature>
<keyword evidence="17" id="KW-1185">Reference proteome</keyword>
<dbReference type="Pfam" id="PF00133">
    <property type="entry name" value="tRNA-synt_1"/>
    <property type="match status" value="1"/>
</dbReference>
<dbReference type="SUPFAM" id="SSF50677">
    <property type="entry name" value="ValRS/IleRS/LeuRS editing domain"/>
    <property type="match status" value="1"/>
</dbReference>
<evidence type="ECO:0000256" key="4">
    <source>
        <dbReference type="ARBA" id="ARBA00022598"/>
    </source>
</evidence>
<dbReference type="GO" id="GO:0000049">
    <property type="term" value="F:tRNA binding"/>
    <property type="evidence" value="ECO:0007669"/>
    <property type="project" value="InterPro"/>
</dbReference>
<sequence length="1068" mass="117280">MNLQHWGVQPIQRGVHTCSAGLHQAGTLRRGGTGMRAALVARWGMCTPLLMQRAALRSRTLSTSVHAKKKNEDDSPYRTTVNLPQTKFNMRANSKQREPELQKWWQKSQVYEKLSQENAGEPFILHDGPPYANGDLHIGHALNKILKDVIVKFQLLQGRKATYRPGWDCHGLPIELKVVQSLSEDQRAKLDTVQLRRKARDFALKTVKSQCTQFQRYGVWGEWDQPYLTLSGEYEAAQLRVFARMVAAGHIYRGRKPVHWSPSSRTALAEAELEYPDGHTSTSIYVAMPLASLGPHTPPEAAPHLEGAHLAIWTTTPWTIPANSAVAVNADLQYAVVQTQREDMPERLVIAEGLVEAMEAKLECKLKVLATVKGAELEGAQYRHPLSGMGGELERTSPLVVGGDYITLDAGTGLVHTAPGHGVEDYQVGQKYDLPVRSPLDDGGIFTAEAGSAFQGKSVLGDGNTAVVSALREASALLKAEKYGHRYPYDWRTKQPVIFRATEQWFASVEGFKAAAMEAIEGVQWIPSSGIARITSMTQSRSDWCISRQRKWGVPLPVFYDNETGEAVMSEEVIEHVAGVVAEKGTDVWWAAPIEALLPPSLQDRASSLTRGQDTMDVWFDSGCSWASVLGGMGEGAHAPQPGQAAPTSGLGFPAQLYLEGSDQHRGWFQSSLLTSVAVTGTAPYRQVLTHGFVLDERGVKMSKSVGNVTDPRQVIDGGKDAKADPPYGADVLRLWVASVDFTGDVLIGAKILAQTSEVYRKLRFTLRYLLGNLHDFDPAHHTVPHAMLPLTDRYMLHRLAELLKGTEAHYQSYQFNRAFQALQRFAVQDLSNFYLDIAKDRLYIRAADSPDRRACQTVMAALVQGLCSAVAPMAPHLAEDAWSNLPFTAPADSVFQAGWRKPDPAWSQMEAGDLSDAKAVAAVRHEVNQVVEEARRNRLVGASLEARILLHFDKPHLAEALSAWNDLPNGIDPLRYAFIVSQVDICSTADEAREADYTATVNAAGHGTVTVGVARARGHKCQRCWNFSEAVGSTQDHPQLCERCVPVVQEMGMAPQPAKAADPAGMA</sequence>
<evidence type="ECO:0000259" key="15">
    <source>
        <dbReference type="Pfam" id="PF08264"/>
    </source>
</evidence>
<dbReference type="FunFam" id="1.10.730.20:FF:000001">
    <property type="entry name" value="Isoleucine--tRNA ligase"/>
    <property type="match status" value="1"/>
</dbReference>
<dbReference type="PRINTS" id="PR00984">
    <property type="entry name" value="TRNASYNTHILE"/>
</dbReference>
<dbReference type="InterPro" id="IPR009008">
    <property type="entry name" value="Val/Leu/Ile-tRNA-synth_edit"/>
</dbReference>
<evidence type="ECO:0000256" key="7">
    <source>
        <dbReference type="ARBA" id="ARBA00022917"/>
    </source>
</evidence>
<dbReference type="PROSITE" id="PS00178">
    <property type="entry name" value="AA_TRNA_LIGASE_I"/>
    <property type="match status" value="1"/>
</dbReference>
<comment type="subcellular location">
    <subcellularLocation>
        <location evidence="1">Mitochondrion</location>
    </subcellularLocation>
</comment>
<protein>
    <recommendedName>
        <fullName evidence="3">isoleucine--tRNA ligase</fullName>
        <ecNumber evidence="3">6.1.1.5</ecNumber>
    </recommendedName>
    <alternativeName>
        <fullName evidence="9">Isoleucyl-tRNA synthetase</fullName>
    </alternativeName>
</protein>
<evidence type="ECO:0000256" key="2">
    <source>
        <dbReference type="ARBA" id="ARBA00005594"/>
    </source>
</evidence>
<evidence type="ECO:0000256" key="9">
    <source>
        <dbReference type="ARBA" id="ARBA00032665"/>
    </source>
</evidence>
<evidence type="ECO:0000256" key="11">
    <source>
        <dbReference type="RuleBase" id="RU363035"/>
    </source>
</evidence>
<comment type="catalytic activity">
    <reaction evidence="10">
        <text>tRNA(Ile) + L-isoleucine + ATP = L-isoleucyl-tRNA(Ile) + AMP + diphosphate</text>
        <dbReference type="Rhea" id="RHEA:11060"/>
        <dbReference type="Rhea" id="RHEA-COMP:9666"/>
        <dbReference type="Rhea" id="RHEA-COMP:9695"/>
        <dbReference type="ChEBI" id="CHEBI:30616"/>
        <dbReference type="ChEBI" id="CHEBI:33019"/>
        <dbReference type="ChEBI" id="CHEBI:58045"/>
        <dbReference type="ChEBI" id="CHEBI:78442"/>
        <dbReference type="ChEBI" id="CHEBI:78528"/>
        <dbReference type="ChEBI" id="CHEBI:456215"/>
        <dbReference type="EC" id="6.1.1.5"/>
    </reaction>
</comment>
<dbReference type="GO" id="GO:0009791">
    <property type="term" value="P:post-embryonic development"/>
    <property type="evidence" value="ECO:0007669"/>
    <property type="project" value="UniProtKB-ARBA"/>
</dbReference>
<dbReference type="EMBL" id="JALJOQ010000002">
    <property type="protein sequence ID" value="KAK9813953.1"/>
    <property type="molecule type" value="Genomic_DNA"/>
</dbReference>
<evidence type="ECO:0000256" key="1">
    <source>
        <dbReference type="ARBA" id="ARBA00004173"/>
    </source>
</evidence>
<dbReference type="GO" id="GO:0005524">
    <property type="term" value="F:ATP binding"/>
    <property type="evidence" value="ECO:0007669"/>
    <property type="project" value="UniProtKB-KW"/>
</dbReference>
<dbReference type="SUPFAM" id="SSF47323">
    <property type="entry name" value="Anticodon-binding domain of a subclass of class I aminoacyl-tRNA synthetases"/>
    <property type="match status" value="1"/>
</dbReference>
<keyword evidence="6 11" id="KW-0067">ATP-binding</keyword>
<dbReference type="Gene3D" id="1.10.730.20">
    <property type="match status" value="1"/>
</dbReference>
<evidence type="ECO:0000256" key="5">
    <source>
        <dbReference type="ARBA" id="ARBA00022741"/>
    </source>
</evidence>
<dbReference type="GO" id="GO:0005739">
    <property type="term" value="C:mitochondrion"/>
    <property type="evidence" value="ECO:0007669"/>
    <property type="project" value="UniProtKB-SubCell"/>
</dbReference>
<dbReference type="NCBIfam" id="TIGR00392">
    <property type="entry name" value="ileS"/>
    <property type="match status" value="1"/>
</dbReference>
<dbReference type="Gene3D" id="1.10.10.830">
    <property type="entry name" value="Ile-tRNA synthetase CP2 domain-like"/>
    <property type="match status" value="1"/>
</dbReference>
<dbReference type="Pfam" id="PF08264">
    <property type="entry name" value="Anticodon_1"/>
    <property type="match status" value="1"/>
</dbReference>
<dbReference type="InterPro" id="IPR014729">
    <property type="entry name" value="Rossmann-like_a/b/a_fold"/>
</dbReference>
<dbReference type="HAMAP" id="MF_02002">
    <property type="entry name" value="Ile_tRNA_synth_type1"/>
    <property type="match status" value="1"/>
</dbReference>
<comment type="similarity">
    <text evidence="2 11">Belongs to the class-I aminoacyl-tRNA synthetase family.</text>
</comment>
<proteinExistence type="inferred from homology"/>
<keyword evidence="4 11" id="KW-0436">Ligase</keyword>
<dbReference type="InterPro" id="IPR002301">
    <property type="entry name" value="Ile-tRNA-ligase"/>
</dbReference>
<dbReference type="Gene3D" id="3.40.50.620">
    <property type="entry name" value="HUPs"/>
    <property type="match status" value="2"/>
</dbReference>
<dbReference type="SUPFAM" id="SSF52374">
    <property type="entry name" value="Nucleotidylyl transferase"/>
    <property type="match status" value="1"/>
</dbReference>
<dbReference type="PANTHER" id="PTHR42765:SF1">
    <property type="entry name" value="ISOLEUCINE--TRNA LIGASE, MITOCHONDRIAL"/>
    <property type="match status" value="1"/>
</dbReference>
<dbReference type="Gene3D" id="3.90.740.10">
    <property type="entry name" value="Valyl/Leucyl/Isoleucyl-tRNA synthetase, editing domain"/>
    <property type="match status" value="1"/>
</dbReference>
<keyword evidence="8 11" id="KW-0030">Aminoacyl-tRNA synthetase</keyword>
<dbReference type="GO" id="GO:0004822">
    <property type="term" value="F:isoleucine-tRNA ligase activity"/>
    <property type="evidence" value="ECO:0007669"/>
    <property type="project" value="UniProtKB-EC"/>
</dbReference>
<dbReference type="InterPro" id="IPR001412">
    <property type="entry name" value="aa-tRNA-synth_I_CS"/>
</dbReference>
<dbReference type="EC" id="6.1.1.5" evidence="3"/>
<evidence type="ECO:0000256" key="10">
    <source>
        <dbReference type="ARBA" id="ARBA00048359"/>
    </source>
</evidence>
<comment type="caution">
    <text evidence="16">The sequence shown here is derived from an EMBL/GenBank/DDBJ whole genome shotgun (WGS) entry which is preliminary data.</text>
</comment>
<feature type="domain" description="Aminoacyl-tRNA synthetase class Ia" evidence="13">
    <location>
        <begin position="101"/>
        <end position="746"/>
    </location>
</feature>
<dbReference type="Proteomes" id="UP001465755">
    <property type="component" value="Unassembled WGS sequence"/>
</dbReference>
<evidence type="ECO:0000259" key="14">
    <source>
        <dbReference type="Pfam" id="PF06827"/>
    </source>
</evidence>
<dbReference type="AlphaFoldDB" id="A0AAW1Q0H7"/>
<dbReference type="CDD" id="cd07960">
    <property type="entry name" value="Anticodon_Ia_Ile_BEm"/>
    <property type="match status" value="1"/>
</dbReference>
<dbReference type="InterPro" id="IPR013155">
    <property type="entry name" value="M/V/L/I-tRNA-synth_anticd-bd"/>
</dbReference>
<dbReference type="Pfam" id="PF06827">
    <property type="entry name" value="zf-FPG_IleRS"/>
    <property type="match status" value="1"/>
</dbReference>
<feature type="domain" description="Zinc finger FPG/IleRS-type" evidence="14">
    <location>
        <begin position="1019"/>
        <end position="1048"/>
    </location>
</feature>
<dbReference type="GO" id="GO:0002161">
    <property type="term" value="F:aminoacyl-tRNA deacylase activity"/>
    <property type="evidence" value="ECO:0007669"/>
    <property type="project" value="InterPro"/>
</dbReference>
<accession>A0AAW1Q0H7</accession>
<keyword evidence="7 11" id="KW-0648">Protein biosynthesis</keyword>
<dbReference type="FunFam" id="3.40.50.620:FF:000111">
    <property type="entry name" value="Mitochondrial isoleucyl-tRNA synthetase"/>
    <property type="match status" value="1"/>
</dbReference>
<dbReference type="InterPro" id="IPR050081">
    <property type="entry name" value="Ile-tRNA_ligase"/>
</dbReference>
<evidence type="ECO:0000256" key="12">
    <source>
        <dbReference type="SAM" id="MobiDB-lite"/>
    </source>
</evidence>
<organism evidence="16 17">
    <name type="scientific">Symbiochloris irregularis</name>
    <dbReference type="NCBI Taxonomy" id="706552"/>
    <lineage>
        <taxon>Eukaryota</taxon>
        <taxon>Viridiplantae</taxon>
        <taxon>Chlorophyta</taxon>
        <taxon>core chlorophytes</taxon>
        <taxon>Trebouxiophyceae</taxon>
        <taxon>Trebouxiales</taxon>
        <taxon>Trebouxiaceae</taxon>
        <taxon>Symbiochloris</taxon>
    </lineage>
</organism>
<feature type="region of interest" description="Disordered" evidence="12">
    <location>
        <begin position="60"/>
        <end position="80"/>
    </location>
</feature>
<evidence type="ECO:0000313" key="16">
    <source>
        <dbReference type="EMBL" id="KAK9813953.1"/>
    </source>
</evidence>
<keyword evidence="5 11" id="KW-0547">Nucleotide-binding</keyword>
<evidence type="ECO:0000256" key="6">
    <source>
        <dbReference type="ARBA" id="ARBA00022840"/>
    </source>
</evidence>